<dbReference type="GeneTree" id="ENSGT00940000167296"/>
<feature type="region of interest" description="Disordered" evidence="14">
    <location>
        <begin position="360"/>
        <end position="386"/>
    </location>
</feature>
<evidence type="ECO:0000259" key="16">
    <source>
        <dbReference type="PROSITE" id="PS51225"/>
    </source>
</evidence>
<keyword evidence="10 11" id="KW-0472">Membrane</keyword>
<feature type="transmembrane region" description="Helical" evidence="15">
    <location>
        <begin position="70"/>
        <end position="92"/>
    </location>
</feature>
<comment type="subcellular location">
    <subcellularLocation>
        <location evidence="1">Cell junction</location>
        <location evidence="1">Tight junction</location>
    </subcellularLocation>
    <subcellularLocation>
        <location evidence="2">Cell membrane</location>
        <topology evidence="2">Multi-pass membrane protein</topology>
    </subcellularLocation>
</comment>
<evidence type="ECO:0000256" key="2">
    <source>
        <dbReference type="ARBA" id="ARBA00004651"/>
    </source>
</evidence>
<evidence type="ECO:0000313" key="18">
    <source>
        <dbReference type="Ensembl" id="ENSSPAP00000000139.1"/>
    </source>
</evidence>
<dbReference type="PROSITE" id="PS51225">
    <property type="entry name" value="MARVEL"/>
    <property type="match status" value="1"/>
</dbReference>
<keyword evidence="8 15" id="KW-1133">Transmembrane helix</keyword>
<evidence type="ECO:0000256" key="15">
    <source>
        <dbReference type="SAM" id="Phobius"/>
    </source>
</evidence>
<feature type="transmembrane region" description="Helical" evidence="15">
    <location>
        <begin position="136"/>
        <end position="156"/>
    </location>
</feature>
<dbReference type="GO" id="GO:0042795">
    <property type="term" value="P:snRNA transcription by RNA polymerase II"/>
    <property type="evidence" value="ECO:0007669"/>
    <property type="project" value="TreeGrafter"/>
</dbReference>
<dbReference type="PANTHER" id="PTHR23288:SF38">
    <property type="entry name" value="OCCLUDIN"/>
    <property type="match status" value="1"/>
</dbReference>
<protein>
    <submittedName>
        <fullName evidence="18">Occludin-like</fullName>
    </submittedName>
</protein>
<dbReference type="Pfam" id="PF07303">
    <property type="entry name" value="Occludin_ELL"/>
    <property type="match status" value="1"/>
</dbReference>
<dbReference type="AlphaFoldDB" id="A0A3B4Z090"/>
<dbReference type="GO" id="GO:0005886">
    <property type="term" value="C:plasma membrane"/>
    <property type="evidence" value="ECO:0007669"/>
    <property type="project" value="UniProtKB-SubCell"/>
</dbReference>
<keyword evidence="7" id="KW-0965">Cell junction</keyword>
<evidence type="ECO:0000256" key="14">
    <source>
        <dbReference type="SAM" id="MobiDB-lite"/>
    </source>
</evidence>
<evidence type="ECO:0000256" key="12">
    <source>
        <dbReference type="PROSITE-ProRule" id="PRU01324"/>
    </source>
</evidence>
<organism evidence="18">
    <name type="scientific">Stegastes partitus</name>
    <name type="common">bicolor damselfish</name>
    <dbReference type="NCBI Taxonomy" id="144197"/>
    <lineage>
        <taxon>Eukaryota</taxon>
        <taxon>Metazoa</taxon>
        <taxon>Chordata</taxon>
        <taxon>Craniata</taxon>
        <taxon>Vertebrata</taxon>
        <taxon>Euteleostomi</taxon>
        <taxon>Actinopterygii</taxon>
        <taxon>Neopterygii</taxon>
        <taxon>Teleostei</taxon>
        <taxon>Neoteleostei</taxon>
        <taxon>Acanthomorphata</taxon>
        <taxon>Ovalentaria</taxon>
        <taxon>Pomacentridae</taxon>
        <taxon>Stegastes</taxon>
    </lineage>
</organism>
<dbReference type="PANTHER" id="PTHR23288">
    <property type="entry name" value="OCCLUDIN AND RNA POLYMERASE II ELONGATION FACTOR ELL"/>
    <property type="match status" value="1"/>
</dbReference>
<keyword evidence="6 11" id="KW-0812">Transmembrane</keyword>
<evidence type="ECO:0000256" key="13">
    <source>
        <dbReference type="SAM" id="Coils"/>
    </source>
</evidence>
<proteinExistence type="inferred from homology"/>
<evidence type="ECO:0000259" key="17">
    <source>
        <dbReference type="PROSITE" id="PS51980"/>
    </source>
</evidence>
<dbReference type="GO" id="GO:0000987">
    <property type="term" value="F:cis-regulatory region sequence-specific DNA binding"/>
    <property type="evidence" value="ECO:0007669"/>
    <property type="project" value="TreeGrafter"/>
</dbReference>
<reference evidence="18" key="1">
    <citation type="submission" date="2023-09" db="UniProtKB">
        <authorList>
            <consortium name="Ensembl"/>
        </authorList>
    </citation>
    <scope>IDENTIFICATION</scope>
</reference>
<keyword evidence="9 13" id="KW-0175">Coiled coil</keyword>
<dbReference type="SUPFAM" id="SSF144292">
    <property type="entry name" value="occludin/ELL-like"/>
    <property type="match status" value="1"/>
</dbReference>
<dbReference type="STRING" id="144197.ENSSPAP00000000139"/>
<evidence type="ECO:0000256" key="9">
    <source>
        <dbReference type="ARBA" id="ARBA00023054"/>
    </source>
</evidence>
<dbReference type="GO" id="GO:0005923">
    <property type="term" value="C:bicellular tight junction"/>
    <property type="evidence" value="ECO:0007669"/>
    <property type="project" value="UniProtKB-SubCell"/>
</dbReference>
<dbReference type="Gene3D" id="6.10.140.340">
    <property type="match status" value="1"/>
</dbReference>
<dbReference type="InterPro" id="IPR031176">
    <property type="entry name" value="ELL/occludin"/>
</dbReference>
<dbReference type="GO" id="GO:0008023">
    <property type="term" value="C:transcription elongation factor complex"/>
    <property type="evidence" value="ECO:0007669"/>
    <property type="project" value="TreeGrafter"/>
</dbReference>
<evidence type="ECO:0000256" key="11">
    <source>
        <dbReference type="PROSITE-ProRule" id="PRU00581"/>
    </source>
</evidence>
<feature type="transmembrane region" description="Helical" evidence="15">
    <location>
        <begin position="252"/>
        <end position="273"/>
    </location>
</feature>
<name>A0A3B4Z090_9TELE</name>
<evidence type="ECO:0000256" key="1">
    <source>
        <dbReference type="ARBA" id="ARBA00004435"/>
    </source>
</evidence>
<dbReference type="InterPro" id="IPR010844">
    <property type="entry name" value="Occludin_ELL"/>
</dbReference>
<feature type="compositionally biased region" description="Basic and acidic residues" evidence="14">
    <location>
        <begin position="377"/>
        <end position="386"/>
    </location>
</feature>
<evidence type="ECO:0000256" key="6">
    <source>
        <dbReference type="ARBA" id="ARBA00022692"/>
    </source>
</evidence>
<feature type="transmembrane region" description="Helical" evidence="15">
    <location>
        <begin position="168"/>
        <end position="194"/>
    </location>
</feature>
<feature type="coiled-coil region" evidence="13">
    <location>
        <begin position="445"/>
        <end position="472"/>
    </location>
</feature>
<dbReference type="InterPro" id="IPR008253">
    <property type="entry name" value="Marvel"/>
</dbReference>
<keyword evidence="4" id="KW-0796">Tight junction</keyword>
<evidence type="ECO:0000256" key="10">
    <source>
        <dbReference type="ARBA" id="ARBA00023136"/>
    </source>
</evidence>
<accession>A0A3B4Z090</accession>
<evidence type="ECO:0000256" key="3">
    <source>
        <dbReference type="ARBA" id="ARBA00009171"/>
    </source>
</evidence>
<dbReference type="GO" id="GO:0032968">
    <property type="term" value="P:positive regulation of transcription elongation by RNA polymerase II"/>
    <property type="evidence" value="ECO:0007669"/>
    <property type="project" value="TreeGrafter"/>
</dbReference>
<sequence length="524" mass="59311">MYEPRYYDRPPVYSPPYSTTSHNFYPPRSVRSPQSQYVPYTYNHPPDSYYAEERPQHFYRWFSPPGFVKTFQGATVLMCFLIFALVASTLVWDMNGFGYGGYGVADAGGVSGVGSGYYGGSYGYGGSYMTPQSAKAAMISMAAINFLVSLGFLVGSFSRSRVMRGCKFYLAVFICDIILAVLQGIIDIIFVIGVNPMSQSSQSMLYNPMLMMCQNIQGSPSFSASAGAGFPGGFPMYNQYLHHYCYMDPEEAVAFVLGLLVVLALSLAAYYAYKTRSKIWRHGKANIYWDEPLVRPSESQDVQDWVSHVLNIHLFVVFQQRTKVDVERNESTVVYFHSYNSNGRGTEPLYQNTRAAVCSSSSSDEADSARKPPPYCMKKEPRKGREALPTTQVMVESQYETGYTTGDTGNELDRDHTGYLLYPEIISDEQRHRYKKEFDSDLSRYKSLCTEMDDISDQMHKLSRELDTLDEGSMKYQVEEGTGGSRAENMTTADYQAKKKQCKELRQKLFHIKRLVKIYDQGLC</sequence>
<feature type="domain" description="MARVEL" evidence="16">
    <location>
        <begin position="63"/>
        <end position="277"/>
    </location>
</feature>
<evidence type="ECO:0000256" key="4">
    <source>
        <dbReference type="ARBA" id="ARBA00022427"/>
    </source>
</evidence>
<feature type="domain" description="OCEL" evidence="17">
    <location>
        <begin position="416"/>
        <end position="524"/>
    </location>
</feature>
<evidence type="ECO:0000256" key="8">
    <source>
        <dbReference type="ARBA" id="ARBA00022989"/>
    </source>
</evidence>
<keyword evidence="5" id="KW-1003">Cell membrane</keyword>
<dbReference type="Ensembl" id="ENSSPAT00000000142.1">
    <property type="protein sequence ID" value="ENSSPAP00000000139.1"/>
    <property type="gene ID" value="ENSSPAG00000000080.1"/>
</dbReference>
<dbReference type="PROSITE" id="PS51980">
    <property type="entry name" value="OCEL"/>
    <property type="match status" value="1"/>
</dbReference>
<evidence type="ECO:0000256" key="7">
    <source>
        <dbReference type="ARBA" id="ARBA00022949"/>
    </source>
</evidence>
<evidence type="ECO:0000256" key="5">
    <source>
        <dbReference type="ARBA" id="ARBA00022475"/>
    </source>
</evidence>
<comment type="similarity">
    <text evidence="3 12">Belongs to the ELL/occludin family.</text>
</comment>